<dbReference type="AlphaFoldDB" id="A0A285N9T3"/>
<evidence type="ECO:0000313" key="2">
    <source>
        <dbReference type="EMBL" id="SNZ06199.1"/>
    </source>
</evidence>
<dbReference type="OrthoDB" id="5240734at2"/>
<evidence type="ECO:0000256" key="1">
    <source>
        <dbReference type="SAM" id="Phobius"/>
    </source>
</evidence>
<accession>A0A285N9T3</accession>
<keyword evidence="1" id="KW-0472">Membrane</keyword>
<feature type="transmembrane region" description="Helical" evidence="1">
    <location>
        <begin position="54"/>
        <end position="74"/>
    </location>
</feature>
<keyword evidence="1" id="KW-1133">Transmembrane helix</keyword>
<sequence>MTEMINKIINKINSDIHLKELLKGSSIAFILRIVGIIAGYVFTLLITRGYGAEAMGVFALSFTVLQIPSVIRIFRMDTALLRLLPSTQS</sequence>
<dbReference type="RefSeq" id="WP_096999785.1">
    <property type="nucleotide sequence ID" value="NZ_OBEI01000002.1"/>
</dbReference>
<proteinExistence type="predicted"/>
<dbReference type="Proteomes" id="UP000219036">
    <property type="component" value="Unassembled WGS sequence"/>
</dbReference>
<evidence type="ECO:0000313" key="3">
    <source>
        <dbReference type="Proteomes" id="UP000219036"/>
    </source>
</evidence>
<reference evidence="3" key="1">
    <citation type="submission" date="2017-09" db="EMBL/GenBank/DDBJ databases">
        <authorList>
            <person name="Varghese N."/>
            <person name="Submissions S."/>
        </authorList>
    </citation>
    <scope>NUCLEOTIDE SEQUENCE [LARGE SCALE GENOMIC DNA]</scope>
    <source>
        <strain evidence="3">DSM 15103</strain>
    </source>
</reference>
<dbReference type="EMBL" id="OBEI01000002">
    <property type="protein sequence ID" value="SNZ06199.1"/>
    <property type="molecule type" value="Genomic_DNA"/>
</dbReference>
<organism evidence="2 3">
    <name type="scientific">Persephonella hydrogeniphila</name>
    <dbReference type="NCBI Taxonomy" id="198703"/>
    <lineage>
        <taxon>Bacteria</taxon>
        <taxon>Pseudomonadati</taxon>
        <taxon>Aquificota</taxon>
        <taxon>Aquificia</taxon>
        <taxon>Aquificales</taxon>
        <taxon>Hydrogenothermaceae</taxon>
        <taxon>Persephonella</taxon>
    </lineage>
</organism>
<protein>
    <recommendedName>
        <fullName evidence="4">Polysaccharide biosynthesis protein</fullName>
    </recommendedName>
</protein>
<evidence type="ECO:0008006" key="4">
    <source>
        <dbReference type="Google" id="ProtNLM"/>
    </source>
</evidence>
<feature type="transmembrane region" description="Helical" evidence="1">
    <location>
        <begin position="21"/>
        <end position="42"/>
    </location>
</feature>
<keyword evidence="3" id="KW-1185">Reference proteome</keyword>
<name>A0A285N9T3_9AQUI</name>
<keyword evidence="1" id="KW-0812">Transmembrane</keyword>
<gene>
    <name evidence="2" type="ORF">SAMN06265182_0595</name>
</gene>